<protein>
    <submittedName>
        <fullName evidence="7">Putative ABC transport system permease protein</fullName>
    </submittedName>
</protein>
<feature type="transmembrane region" description="Helical" evidence="6">
    <location>
        <begin position="193"/>
        <end position="213"/>
    </location>
</feature>
<evidence type="ECO:0000256" key="4">
    <source>
        <dbReference type="ARBA" id="ARBA00022989"/>
    </source>
</evidence>
<comment type="caution">
    <text evidence="7">The sequence shown here is derived from an EMBL/GenBank/DDBJ whole genome shotgun (WGS) entry which is preliminary data.</text>
</comment>
<dbReference type="AlphaFoldDB" id="A0A2U1E4M4"/>
<comment type="subcellular location">
    <subcellularLocation>
        <location evidence="1">Membrane</location>
        <topology evidence="1">Multi-pass membrane protein</topology>
    </subcellularLocation>
</comment>
<feature type="transmembrane region" description="Helical" evidence="6">
    <location>
        <begin position="64"/>
        <end position="82"/>
    </location>
</feature>
<gene>
    <name evidence="7" type="ORF">C7381_10339</name>
</gene>
<proteinExistence type="inferred from homology"/>
<sequence length="259" mass="28707">MNVSDISLYNLIYAFIFIALMIVIFNVKKIRLSKILAYSTFRMTLQLILVGYILSYIFDKPSPYITLLILGITETFAILNAIKRLKIKNKMMKKITAISIISGSVVVIFYFLLAVIKITPWYNPQFFIPIAGMVIGNTMTGVTLAIKTYMTGFKDNKELVNGSLMIGASPKAATQFIAKEAIDNALLPSLNKMFGMGIVFLPGMMTGQILSGISPNTAIIYQIVIMLASFSSNAISVILISEIAHMAFFNNRAQIIDIE</sequence>
<evidence type="ECO:0000256" key="6">
    <source>
        <dbReference type="SAM" id="Phobius"/>
    </source>
</evidence>
<evidence type="ECO:0000313" key="7">
    <source>
        <dbReference type="EMBL" id="PVY94802.1"/>
    </source>
</evidence>
<feature type="transmembrane region" description="Helical" evidence="6">
    <location>
        <begin position="126"/>
        <end position="146"/>
    </location>
</feature>
<dbReference type="EMBL" id="QEKV01000003">
    <property type="protein sequence ID" value="PVY94802.1"/>
    <property type="molecule type" value="Genomic_DNA"/>
</dbReference>
<evidence type="ECO:0000256" key="3">
    <source>
        <dbReference type="ARBA" id="ARBA00022692"/>
    </source>
</evidence>
<feature type="transmembrane region" description="Helical" evidence="6">
    <location>
        <begin position="6"/>
        <end position="27"/>
    </location>
</feature>
<dbReference type="PANTHER" id="PTHR30028">
    <property type="entry name" value="UPF0014 INNER MEMBRANE PROTEIN YBBM-RELATED"/>
    <property type="match status" value="1"/>
</dbReference>
<dbReference type="Pfam" id="PF03649">
    <property type="entry name" value="UPF0014"/>
    <property type="match status" value="1"/>
</dbReference>
<keyword evidence="8" id="KW-1185">Reference proteome</keyword>
<dbReference type="InterPro" id="IPR005226">
    <property type="entry name" value="UPF0014_fam"/>
</dbReference>
<reference evidence="7 8" key="1">
    <citation type="submission" date="2018-04" db="EMBL/GenBank/DDBJ databases">
        <title>Genomic Encyclopedia of Type Strains, Phase IV (KMG-IV): sequencing the most valuable type-strain genomes for metagenomic binning, comparative biology and taxonomic classification.</title>
        <authorList>
            <person name="Goeker M."/>
        </authorList>
    </citation>
    <scope>NUCLEOTIDE SEQUENCE [LARGE SCALE GENOMIC DNA]</scope>
    <source>
        <strain evidence="7 8">DSM 20705</strain>
    </source>
</reference>
<keyword evidence="4 6" id="KW-1133">Transmembrane helix</keyword>
<feature type="transmembrane region" description="Helical" evidence="6">
    <location>
        <begin position="94"/>
        <end position="114"/>
    </location>
</feature>
<keyword evidence="5 6" id="KW-0472">Membrane</keyword>
<name>A0A2U1E4M4_9FIRM</name>
<dbReference type="Proteomes" id="UP000245793">
    <property type="component" value="Unassembled WGS sequence"/>
</dbReference>
<evidence type="ECO:0000256" key="2">
    <source>
        <dbReference type="ARBA" id="ARBA00005268"/>
    </source>
</evidence>
<keyword evidence="3 6" id="KW-0812">Transmembrane</keyword>
<feature type="transmembrane region" description="Helical" evidence="6">
    <location>
        <begin position="39"/>
        <end position="58"/>
    </location>
</feature>
<organism evidence="7 8">
    <name type="scientific">Ezakiella coagulans</name>
    <dbReference type="NCBI Taxonomy" id="46507"/>
    <lineage>
        <taxon>Bacteria</taxon>
        <taxon>Bacillati</taxon>
        <taxon>Bacillota</taxon>
        <taxon>Tissierellia</taxon>
        <taxon>Ezakiella</taxon>
    </lineage>
</organism>
<dbReference type="PANTHER" id="PTHR30028:SF0">
    <property type="entry name" value="PROTEIN ALUMINUM SENSITIVE 3"/>
    <property type="match status" value="1"/>
</dbReference>
<comment type="similarity">
    <text evidence="2">Belongs to the UPF0014 family.</text>
</comment>
<evidence type="ECO:0000256" key="1">
    <source>
        <dbReference type="ARBA" id="ARBA00004141"/>
    </source>
</evidence>
<evidence type="ECO:0000256" key="5">
    <source>
        <dbReference type="ARBA" id="ARBA00023136"/>
    </source>
</evidence>
<dbReference type="GO" id="GO:0005886">
    <property type="term" value="C:plasma membrane"/>
    <property type="evidence" value="ECO:0007669"/>
    <property type="project" value="TreeGrafter"/>
</dbReference>
<evidence type="ECO:0000313" key="8">
    <source>
        <dbReference type="Proteomes" id="UP000245793"/>
    </source>
</evidence>
<feature type="transmembrane region" description="Helical" evidence="6">
    <location>
        <begin position="219"/>
        <end position="240"/>
    </location>
</feature>
<accession>A0A2U1E4M4</accession>